<sequence>MSKPSKPRGPSLNQLAAKYSSSDASTMPPASSGTTTSSSRPRLPVSVLRTGSTTSLVTNASSAADSMAVQAPSTRSVSPNGTSGAKTPTTPSSELPVSTTPGGGPGVPMTGVSSGGDRLTSEGLDRLVEQEGVMDKNALVAASSSPPNPAPPQKKVGYKNIPSLDAIAQRLAETRQQLSVDGTSRPPEAELIEDPKTPGVHMKAPEHPLQYTWTIYHDTKSKFPPPTPHDSHIPSTPATPAAAAPTDPPTNPEIPVTTEREYEAGLTVIGEFSTVESFCRYFNWLKPPSTLARNSNYHLFKSGIKPMWEDPANADGGKWVLTMRSGANPGLLDRCWNWLAMALVGEELEEGVDEVCGAVVSLRGKVDRIQVWTRGKDDVERLNRMGKKLVKLLDVGEGDGIGLEFQYNTDDRPLPNKFLSIQAVPQSSYRSSFVPGSSPTTPGGGSTPQGVGRGGAGGRTLSSSDFGSFGTGAGIGGGSAWRGKGARGGAQ</sequence>
<dbReference type="SUPFAM" id="SSF55418">
    <property type="entry name" value="eIF4e-like"/>
    <property type="match status" value="1"/>
</dbReference>
<feature type="region of interest" description="Disordered" evidence="2">
    <location>
        <begin position="221"/>
        <end position="255"/>
    </location>
</feature>
<reference evidence="3 4" key="1">
    <citation type="journal article" date="2019" name="Nat. Ecol. Evol.">
        <title>Megaphylogeny resolves global patterns of mushroom evolution.</title>
        <authorList>
            <person name="Varga T."/>
            <person name="Krizsan K."/>
            <person name="Foldi C."/>
            <person name="Dima B."/>
            <person name="Sanchez-Garcia M."/>
            <person name="Sanchez-Ramirez S."/>
            <person name="Szollosi G.J."/>
            <person name="Szarkandi J.G."/>
            <person name="Papp V."/>
            <person name="Albert L."/>
            <person name="Andreopoulos W."/>
            <person name="Angelini C."/>
            <person name="Antonin V."/>
            <person name="Barry K.W."/>
            <person name="Bougher N.L."/>
            <person name="Buchanan P."/>
            <person name="Buyck B."/>
            <person name="Bense V."/>
            <person name="Catcheside P."/>
            <person name="Chovatia M."/>
            <person name="Cooper J."/>
            <person name="Damon W."/>
            <person name="Desjardin D."/>
            <person name="Finy P."/>
            <person name="Geml J."/>
            <person name="Haridas S."/>
            <person name="Hughes K."/>
            <person name="Justo A."/>
            <person name="Karasinski D."/>
            <person name="Kautmanova I."/>
            <person name="Kiss B."/>
            <person name="Kocsube S."/>
            <person name="Kotiranta H."/>
            <person name="LaButti K.M."/>
            <person name="Lechner B.E."/>
            <person name="Liimatainen K."/>
            <person name="Lipzen A."/>
            <person name="Lukacs Z."/>
            <person name="Mihaltcheva S."/>
            <person name="Morgado L.N."/>
            <person name="Niskanen T."/>
            <person name="Noordeloos M.E."/>
            <person name="Ohm R.A."/>
            <person name="Ortiz-Santana B."/>
            <person name="Ovrebo C."/>
            <person name="Racz N."/>
            <person name="Riley R."/>
            <person name="Savchenko A."/>
            <person name="Shiryaev A."/>
            <person name="Soop K."/>
            <person name="Spirin V."/>
            <person name="Szebenyi C."/>
            <person name="Tomsovsky M."/>
            <person name="Tulloss R.E."/>
            <person name="Uehling J."/>
            <person name="Grigoriev I.V."/>
            <person name="Vagvolgyi C."/>
            <person name="Papp T."/>
            <person name="Martin F.M."/>
            <person name="Miettinen O."/>
            <person name="Hibbett D.S."/>
            <person name="Nagy L.G."/>
        </authorList>
    </citation>
    <scope>NUCLEOTIDE SEQUENCE [LARGE SCALE GENOMIC DNA]</scope>
    <source>
        <strain evidence="3 4">CBS 309.79</strain>
    </source>
</reference>
<dbReference type="Pfam" id="PF01652">
    <property type="entry name" value="IF4E"/>
    <property type="match status" value="1"/>
</dbReference>
<dbReference type="EMBL" id="ML178855">
    <property type="protein sequence ID" value="TFK96793.1"/>
    <property type="molecule type" value="Genomic_DNA"/>
</dbReference>
<comment type="similarity">
    <text evidence="1">Belongs to the eukaryotic initiation factor 4E family.</text>
</comment>
<keyword evidence="1" id="KW-0694">RNA-binding</keyword>
<keyword evidence="1 3" id="KW-0396">Initiation factor</keyword>
<feature type="compositionally biased region" description="Low complexity" evidence="2">
    <location>
        <begin position="24"/>
        <end position="48"/>
    </location>
</feature>
<dbReference type="GO" id="GO:0000340">
    <property type="term" value="F:RNA 7-methylguanosine cap binding"/>
    <property type="evidence" value="ECO:0007669"/>
    <property type="project" value="TreeGrafter"/>
</dbReference>
<feature type="compositionally biased region" description="Gly residues" evidence="2">
    <location>
        <begin position="469"/>
        <end position="491"/>
    </location>
</feature>
<feature type="compositionally biased region" description="Low complexity" evidence="2">
    <location>
        <begin position="236"/>
        <end position="245"/>
    </location>
</feature>
<feature type="compositionally biased region" description="Polar residues" evidence="2">
    <location>
        <begin position="11"/>
        <end position="23"/>
    </location>
</feature>
<name>A0A5C3QEJ5_9AGAR</name>
<dbReference type="GO" id="GO:0003743">
    <property type="term" value="F:translation initiation factor activity"/>
    <property type="evidence" value="ECO:0007669"/>
    <property type="project" value="UniProtKB-KW"/>
</dbReference>
<dbReference type="AlphaFoldDB" id="A0A5C3QEJ5"/>
<feature type="compositionally biased region" description="Polar residues" evidence="2">
    <location>
        <begin position="49"/>
        <end position="64"/>
    </location>
</feature>
<gene>
    <name evidence="3" type="ORF">BDV98DRAFT_659002</name>
</gene>
<feature type="compositionally biased region" description="Gly residues" evidence="2">
    <location>
        <begin position="442"/>
        <end position="458"/>
    </location>
</feature>
<dbReference type="Gene3D" id="3.30.760.10">
    <property type="entry name" value="RNA Cap, Translation Initiation Factor Eif4e"/>
    <property type="match status" value="1"/>
</dbReference>
<feature type="region of interest" description="Disordered" evidence="2">
    <location>
        <begin position="1"/>
        <end position="126"/>
    </location>
</feature>
<evidence type="ECO:0000256" key="2">
    <source>
        <dbReference type="SAM" id="MobiDB-lite"/>
    </source>
</evidence>
<protein>
    <submittedName>
        <fullName evidence="3">Translation initiation factor eIF 4e-like domain-containing protein</fullName>
    </submittedName>
</protein>
<proteinExistence type="inferred from homology"/>
<feature type="region of interest" description="Disordered" evidence="2">
    <location>
        <begin position="429"/>
        <end position="491"/>
    </location>
</feature>
<dbReference type="InterPro" id="IPR001040">
    <property type="entry name" value="TIF_eIF_4E"/>
</dbReference>
<feature type="compositionally biased region" description="Low complexity" evidence="2">
    <location>
        <begin position="107"/>
        <end position="116"/>
    </location>
</feature>
<dbReference type="InterPro" id="IPR023398">
    <property type="entry name" value="TIF_eIF4e-like"/>
</dbReference>
<dbReference type="Proteomes" id="UP000305067">
    <property type="component" value="Unassembled WGS sequence"/>
</dbReference>
<dbReference type="PANTHER" id="PTHR11960">
    <property type="entry name" value="EUKARYOTIC TRANSLATION INITIATION FACTOR 4E RELATED"/>
    <property type="match status" value="1"/>
</dbReference>
<dbReference type="STRING" id="1884261.A0A5C3QEJ5"/>
<dbReference type="PANTHER" id="PTHR11960:SF73">
    <property type="entry name" value="TRANSLATION INITIATION FACTOR 4E, PUTATIVE-RELATED"/>
    <property type="match status" value="1"/>
</dbReference>
<evidence type="ECO:0000313" key="4">
    <source>
        <dbReference type="Proteomes" id="UP000305067"/>
    </source>
</evidence>
<keyword evidence="1" id="KW-0648">Protein biosynthesis</keyword>
<organism evidence="3 4">
    <name type="scientific">Pterulicium gracile</name>
    <dbReference type="NCBI Taxonomy" id="1884261"/>
    <lineage>
        <taxon>Eukaryota</taxon>
        <taxon>Fungi</taxon>
        <taxon>Dikarya</taxon>
        <taxon>Basidiomycota</taxon>
        <taxon>Agaricomycotina</taxon>
        <taxon>Agaricomycetes</taxon>
        <taxon>Agaricomycetidae</taxon>
        <taxon>Agaricales</taxon>
        <taxon>Pleurotineae</taxon>
        <taxon>Pterulaceae</taxon>
        <taxon>Pterulicium</taxon>
    </lineage>
</organism>
<dbReference type="GO" id="GO:0016281">
    <property type="term" value="C:eukaryotic translation initiation factor 4F complex"/>
    <property type="evidence" value="ECO:0007669"/>
    <property type="project" value="TreeGrafter"/>
</dbReference>
<dbReference type="OrthoDB" id="590761at2759"/>
<accession>A0A5C3QEJ5</accession>
<evidence type="ECO:0000256" key="1">
    <source>
        <dbReference type="RuleBase" id="RU004374"/>
    </source>
</evidence>
<feature type="compositionally biased region" description="Polar residues" evidence="2">
    <location>
        <begin position="71"/>
        <end position="96"/>
    </location>
</feature>
<feature type="region of interest" description="Disordered" evidence="2">
    <location>
        <begin position="178"/>
        <end position="203"/>
    </location>
</feature>
<evidence type="ECO:0000313" key="3">
    <source>
        <dbReference type="EMBL" id="TFK96793.1"/>
    </source>
</evidence>
<keyword evidence="4" id="KW-1185">Reference proteome</keyword>